<dbReference type="InterPro" id="IPR054093">
    <property type="entry name" value="Androglobin_II"/>
</dbReference>
<proteinExistence type="predicted"/>
<organism evidence="5 6">
    <name type="scientific">Habropoda laboriosa</name>
    <dbReference type="NCBI Taxonomy" id="597456"/>
    <lineage>
        <taxon>Eukaryota</taxon>
        <taxon>Metazoa</taxon>
        <taxon>Ecdysozoa</taxon>
        <taxon>Arthropoda</taxon>
        <taxon>Hexapoda</taxon>
        <taxon>Insecta</taxon>
        <taxon>Pterygota</taxon>
        <taxon>Neoptera</taxon>
        <taxon>Endopterygota</taxon>
        <taxon>Hymenoptera</taxon>
        <taxon>Apocrita</taxon>
        <taxon>Aculeata</taxon>
        <taxon>Apoidea</taxon>
        <taxon>Anthophila</taxon>
        <taxon>Apidae</taxon>
        <taxon>Habropoda</taxon>
    </lineage>
</organism>
<dbReference type="PROSITE" id="PS52042">
    <property type="entry name" value="GLOBIN_CP_ADGB"/>
    <property type="match status" value="1"/>
</dbReference>
<keyword evidence="6" id="KW-1185">Reference proteome</keyword>
<dbReference type="PROSITE" id="PS50203">
    <property type="entry name" value="CALPAIN_CAT"/>
    <property type="match status" value="1"/>
</dbReference>
<dbReference type="InterPro" id="IPR001300">
    <property type="entry name" value="Peptidase_C2_calpain_cat"/>
</dbReference>
<feature type="domain" description="Calpain catalytic" evidence="3">
    <location>
        <begin position="1"/>
        <end position="91"/>
    </location>
</feature>
<dbReference type="PANTHER" id="PTHR46298">
    <property type="entry name" value="ANDROGLOBIN"/>
    <property type="match status" value="1"/>
</dbReference>
<dbReference type="InterPro" id="IPR057249">
    <property type="entry name" value="Globin_CP_ADGB"/>
</dbReference>
<evidence type="ECO:0000259" key="3">
    <source>
        <dbReference type="PROSITE" id="PS50203"/>
    </source>
</evidence>
<evidence type="ECO:0000313" key="5">
    <source>
        <dbReference type="EMBL" id="KOC60234.1"/>
    </source>
</evidence>
<evidence type="ECO:0000256" key="1">
    <source>
        <dbReference type="PROSITE-ProRule" id="PRU00239"/>
    </source>
</evidence>
<dbReference type="Pfam" id="PF22069">
    <property type="entry name" value="Androglobin_IV"/>
    <property type="match status" value="1"/>
</dbReference>
<dbReference type="GO" id="GO:0004198">
    <property type="term" value="F:calcium-dependent cysteine-type endopeptidase activity"/>
    <property type="evidence" value="ECO:0007669"/>
    <property type="project" value="InterPro"/>
</dbReference>
<dbReference type="STRING" id="597456.A0A0L7QNU3"/>
<dbReference type="EMBL" id="KQ414851">
    <property type="protein sequence ID" value="KOC60234.1"/>
    <property type="molecule type" value="Genomic_DNA"/>
</dbReference>
<evidence type="ECO:0000256" key="2">
    <source>
        <dbReference type="SAM" id="MobiDB-lite"/>
    </source>
</evidence>
<dbReference type="GO" id="GO:0006508">
    <property type="term" value="P:proteolysis"/>
    <property type="evidence" value="ECO:0007669"/>
    <property type="project" value="InterPro"/>
</dbReference>
<dbReference type="InterPro" id="IPR038765">
    <property type="entry name" value="Papain-like_cys_pep_sf"/>
</dbReference>
<feature type="compositionally biased region" description="Basic and acidic residues" evidence="2">
    <location>
        <begin position="240"/>
        <end position="262"/>
    </location>
</feature>
<dbReference type="PANTHER" id="PTHR46298:SF1">
    <property type="entry name" value="ANDROGLOBIN"/>
    <property type="match status" value="1"/>
</dbReference>
<dbReference type="PROSITE" id="PS50096">
    <property type="entry name" value="IQ"/>
    <property type="match status" value="1"/>
</dbReference>
<dbReference type="OrthoDB" id="9374162at2759"/>
<protein>
    <submittedName>
        <fullName evidence="5">Androglobin</fullName>
    </submittedName>
</protein>
<dbReference type="Pfam" id="PF22068">
    <property type="entry name" value="Androglobin_II"/>
    <property type="match status" value="1"/>
</dbReference>
<sequence length="1226" mass="142280">MGAWRRIMVDDMIPVNTEKLPLLPRTGNNFELWPMILSKAVLKLCSLTWSGHHEIVDFHPVTCLTGWVCLRLDIGYLSPQDKWDFLRKYAEHFEWKAEDTDLGSQVTKDTGRSKKSKDEASRLNALIKPQPVNLYLGLKDMKEEDYSEIVPELAPCLSHFVYVTQSRDIPLDPKDVKPPLARWKLYRWLKWAISEGIIDPVEYFVPIRSLKIVSPLKKCEESVINKFSTESVEENVQDDSTNKESKTDQKSKSRDKSKERQKQAPIEPLEDISFWADFNKIEPHIKDVHFFYKLDYFEYTAKFSDRFVVKQSSDQKSDKKGSRKSSPSKTMFRDQEFVDSHRWPREMSKTRNEPLYIFADSSEEKFFLVEFSTFQVSVRTIEQTENQTSNTITVLSGNKNCLSIEKHNLFRRPKKSSYLASILTAGTKSTVMELSSGRFLLRMYCHSESGCFATISSDTIFHVGDRRKMYQLMATESETVDQLAKFISVAISNAFQAFGTERYAEALKAYYNSYLPSDNNSEKSSKIFKDKIHDYFVSEKVKLVRKFIPENEVPVVLRSLRIFFLKPTIGMECFSAVTRRLNTLRALSASRNVTESSRRNPETCDTISQLLVQYRAATVIQSYVKAFVVRKYRKIHDPNHEEHRQVSESLSKIAELFNYNRRESIANQLLRNILKHHDKLYDLYRCSSDFEYTLQMQELKGTLMNVKPNEWLPITRLIANPKVTETVLAKVDLFVSLPRYCVRVFNNQTGREMLRVANNVVSTYYPYTKLGYTIFCYGWSEDQQLNELAWSLNVVTMKGQPVFQFLDNEALLPTITAPPDLLVHELSNNYIPNASNYVYKGIVRVTRPSVVSFRLRTSYEHVRMVFRVIDEEENVLAEVKGISVVILPMVYIGLRMKQREPMYKPKNSYGIIDVRGDVSKDEMVRDKNYYVEAIVLDDSWPLTKSEWSLVSEFRIKPTGSLVKTRLSFSNTGRLSKSESLRSRKSSKQSVDSGQTLESPYWVLQVVTDAESELEITQDRTKEKEIAQMKEAWAEENPDSLEQGRDLREAFIKKHEVKPESSTSSFVRKLSSHSEGFSRGESGGSTIANASVTSMVRLEERTLKPPASLRRLPPLDLSVYEIKEDEEDKPWVKTELDEEMLRNSRMMNIIYAEQDYKHFLEDLEALMQKQKEHHDTMYEKYRNDFWDRRLTLEEIYENFRDYICSMKPTAASSAKSTAKKSKKSKNS</sequence>
<dbReference type="InterPro" id="IPR053033">
    <property type="entry name" value="Androglobin-like"/>
</dbReference>
<dbReference type="Proteomes" id="UP000053825">
    <property type="component" value="Unassembled WGS sequence"/>
</dbReference>
<comment type="caution">
    <text evidence="1">Lacks conserved residue(s) required for the propagation of feature annotation.</text>
</comment>
<feature type="domain" description="Globin" evidence="4">
    <location>
        <begin position="454"/>
        <end position="676"/>
    </location>
</feature>
<dbReference type="CDD" id="cd22307">
    <property type="entry name" value="Adgb_C_mid-like"/>
    <property type="match status" value="1"/>
</dbReference>
<accession>A0A0L7QNU3</accession>
<feature type="region of interest" description="Disordered" evidence="2">
    <location>
        <begin position="231"/>
        <end position="264"/>
    </location>
</feature>
<name>A0A0L7QNU3_9HYME</name>
<reference evidence="5 6" key="1">
    <citation type="submission" date="2015-07" db="EMBL/GenBank/DDBJ databases">
        <title>The genome of Habropoda laboriosa.</title>
        <authorList>
            <person name="Pan H."/>
            <person name="Kapheim K."/>
        </authorList>
    </citation>
    <scope>NUCLEOTIDE SEQUENCE [LARGE SCALE GENOMIC DNA]</scope>
    <source>
        <strain evidence="5">0110345459</strain>
    </source>
</reference>
<dbReference type="SUPFAM" id="SSF54001">
    <property type="entry name" value="Cysteine proteinases"/>
    <property type="match status" value="1"/>
</dbReference>
<evidence type="ECO:0000259" key="4">
    <source>
        <dbReference type="PROSITE" id="PS52042"/>
    </source>
</evidence>
<dbReference type="AlphaFoldDB" id="A0A0L7QNU3"/>
<dbReference type="InterPro" id="IPR054094">
    <property type="entry name" value="Androglobin_IV"/>
</dbReference>
<evidence type="ECO:0000313" key="6">
    <source>
        <dbReference type="Proteomes" id="UP000053825"/>
    </source>
</evidence>
<gene>
    <name evidence="5" type="ORF">WH47_07816</name>
</gene>